<dbReference type="EMBL" id="JALLPB020000684">
    <property type="protein sequence ID" value="KAL3807030.1"/>
    <property type="molecule type" value="Genomic_DNA"/>
</dbReference>
<organism evidence="1 2">
    <name type="scientific">Cyclostephanos tholiformis</name>
    <dbReference type="NCBI Taxonomy" id="382380"/>
    <lineage>
        <taxon>Eukaryota</taxon>
        <taxon>Sar</taxon>
        <taxon>Stramenopiles</taxon>
        <taxon>Ochrophyta</taxon>
        <taxon>Bacillariophyta</taxon>
        <taxon>Coscinodiscophyceae</taxon>
        <taxon>Thalassiosirophycidae</taxon>
        <taxon>Stephanodiscales</taxon>
        <taxon>Stephanodiscaceae</taxon>
        <taxon>Cyclostephanos</taxon>
    </lineage>
</organism>
<reference evidence="1 2" key="1">
    <citation type="submission" date="2024-10" db="EMBL/GenBank/DDBJ databases">
        <title>Updated reference genomes for cyclostephanoid diatoms.</title>
        <authorList>
            <person name="Roberts W.R."/>
            <person name="Alverson A.J."/>
        </authorList>
    </citation>
    <scope>NUCLEOTIDE SEQUENCE [LARGE SCALE GENOMIC DNA]</scope>
    <source>
        <strain evidence="1 2">AJA228-03</strain>
    </source>
</reference>
<evidence type="ECO:0000313" key="2">
    <source>
        <dbReference type="Proteomes" id="UP001530377"/>
    </source>
</evidence>
<gene>
    <name evidence="1" type="ORF">ACHAXA_004779</name>
</gene>
<accession>A0ABD3RHS1</accession>
<keyword evidence="2" id="KW-1185">Reference proteome</keyword>
<comment type="caution">
    <text evidence="1">The sequence shown here is derived from an EMBL/GenBank/DDBJ whole genome shotgun (WGS) entry which is preliminary data.</text>
</comment>
<sequence length="237" mass="26061">MTLTMLTFATPASTSTTTPTDQDYTYLTSDVTGNCSNKRMRMGHPFIEFDLRLSDLPNDLMAAVADFLPKTSVALFAVAISNANNVGRPSTMIDAIIASRAGGSSKSPWEIIDFFDIEKSLQVRLTDDDLYGILTCVDAVSTLKKLKLTHCIQVTGLGLEPIRRSVILEQLDLSQVGEHELPYFTGNMQLICEETVLPILDSILDSNGALKHLEFPKRCIAGASCESTLYWRNSMLS</sequence>
<dbReference type="Proteomes" id="UP001530377">
    <property type="component" value="Unassembled WGS sequence"/>
</dbReference>
<dbReference type="AlphaFoldDB" id="A0ABD3RHS1"/>
<protein>
    <submittedName>
        <fullName evidence="1">Uncharacterized protein</fullName>
    </submittedName>
</protein>
<evidence type="ECO:0000313" key="1">
    <source>
        <dbReference type="EMBL" id="KAL3807030.1"/>
    </source>
</evidence>
<proteinExistence type="predicted"/>
<name>A0ABD3RHS1_9STRA</name>
<dbReference type="SUPFAM" id="SSF52047">
    <property type="entry name" value="RNI-like"/>
    <property type="match status" value="1"/>
</dbReference>